<reference evidence="1" key="1">
    <citation type="journal article" date="2014" name="Int. J. Syst. Evol. Microbiol.">
        <title>Complete genome sequence of Corynebacterium casei LMG S-19264T (=DSM 44701T), isolated from a smear-ripened cheese.</title>
        <authorList>
            <consortium name="US DOE Joint Genome Institute (JGI-PGF)"/>
            <person name="Walter F."/>
            <person name="Albersmeier A."/>
            <person name="Kalinowski J."/>
            <person name="Ruckert C."/>
        </authorList>
    </citation>
    <scope>NUCLEOTIDE SEQUENCE</scope>
    <source>
        <strain evidence="1">JCM 3091</strain>
    </source>
</reference>
<organism evidence="1 2">
    <name type="scientific">Pilimelia terevasa</name>
    <dbReference type="NCBI Taxonomy" id="53372"/>
    <lineage>
        <taxon>Bacteria</taxon>
        <taxon>Bacillati</taxon>
        <taxon>Actinomycetota</taxon>
        <taxon>Actinomycetes</taxon>
        <taxon>Micromonosporales</taxon>
        <taxon>Micromonosporaceae</taxon>
        <taxon>Pilimelia</taxon>
    </lineage>
</organism>
<comment type="caution">
    <text evidence="1">The sequence shown here is derived from an EMBL/GenBank/DDBJ whole genome shotgun (WGS) entry which is preliminary data.</text>
</comment>
<dbReference type="EMBL" id="BMQC01000004">
    <property type="protein sequence ID" value="GGK23781.1"/>
    <property type="molecule type" value="Genomic_DNA"/>
</dbReference>
<evidence type="ECO:0000313" key="2">
    <source>
        <dbReference type="Proteomes" id="UP000662200"/>
    </source>
</evidence>
<keyword evidence="2" id="KW-1185">Reference proteome</keyword>
<name>A0A8J3BIK1_9ACTN</name>
<proteinExistence type="predicted"/>
<gene>
    <name evidence="1" type="ORF">GCM10010124_15320</name>
</gene>
<dbReference type="Proteomes" id="UP000662200">
    <property type="component" value="Unassembled WGS sequence"/>
</dbReference>
<reference evidence="1" key="2">
    <citation type="submission" date="2020-09" db="EMBL/GenBank/DDBJ databases">
        <authorList>
            <person name="Sun Q."/>
            <person name="Ohkuma M."/>
        </authorList>
    </citation>
    <scope>NUCLEOTIDE SEQUENCE</scope>
    <source>
        <strain evidence="1">JCM 3091</strain>
    </source>
</reference>
<accession>A0A8J3BIK1</accession>
<sequence>MGRGSVLPEPAVSRREAAAARRPGLPPPIGAVLLAWVRAALLRPGVADDPPARGVAALRALDRRVVAGLVMVTVGVWLLAVTLAGERAADPLDDIPANGLVRVDRVVDTAEAGVPAGSRRVTLNVTLVAGPREPMRYAGDKFGLSVGGEQLSPFRVDLPGDTLRPRSQLSGQLVFDVPAATATAALTLGGRPLTTVDVPVAGAAR</sequence>
<protein>
    <recommendedName>
        <fullName evidence="3">DUF4352 domain-containing protein</fullName>
    </recommendedName>
</protein>
<evidence type="ECO:0008006" key="3">
    <source>
        <dbReference type="Google" id="ProtNLM"/>
    </source>
</evidence>
<evidence type="ECO:0000313" key="1">
    <source>
        <dbReference type="EMBL" id="GGK23781.1"/>
    </source>
</evidence>
<dbReference type="AlphaFoldDB" id="A0A8J3BIK1"/>